<dbReference type="CDD" id="cd02440">
    <property type="entry name" value="AdoMet_MTases"/>
    <property type="match status" value="1"/>
</dbReference>
<dbReference type="GO" id="GO:0008757">
    <property type="term" value="F:S-adenosylmethionine-dependent methyltransferase activity"/>
    <property type="evidence" value="ECO:0007669"/>
    <property type="project" value="InterPro"/>
</dbReference>
<dbReference type="Proteomes" id="UP001141259">
    <property type="component" value="Unassembled WGS sequence"/>
</dbReference>
<sequence length="194" mass="20747">MTSDVRKFWDAQAASFDEEPDHGLLDPDVRAAWEEVLLPEMPPVPARVADLGCGTGSVTALLAGAGYDVRGVDLSDAMVAAARAKVGLSARVSQGDAADPPFDPASVDVVFARHVLWALPDPDAALARWLRLLRPGGRLVLVEGLWSTGSGISAARCRDLVGRHRTEVLVRALDDPRLWGGPTSDERYLLTSRG</sequence>
<organism evidence="5 6">
    <name type="scientific">Umezawaea endophytica</name>
    <dbReference type="NCBI Taxonomy" id="1654476"/>
    <lineage>
        <taxon>Bacteria</taxon>
        <taxon>Bacillati</taxon>
        <taxon>Actinomycetota</taxon>
        <taxon>Actinomycetes</taxon>
        <taxon>Pseudonocardiales</taxon>
        <taxon>Pseudonocardiaceae</taxon>
        <taxon>Umezawaea</taxon>
    </lineage>
</organism>
<dbReference type="RefSeq" id="WP_259621194.1">
    <property type="nucleotide sequence ID" value="NZ_JANYMP010000001.1"/>
</dbReference>
<accession>A0A9X2VFM9</accession>
<keyword evidence="1 5" id="KW-0489">Methyltransferase</keyword>
<dbReference type="EMBL" id="JANYMP010000001">
    <property type="protein sequence ID" value="MCS7475685.1"/>
    <property type="molecule type" value="Genomic_DNA"/>
</dbReference>
<dbReference type="Gene3D" id="3.40.50.150">
    <property type="entry name" value="Vaccinia Virus protein VP39"/>
    <property type="match status" value="1"/>
</dbReference>
<evidence type="ECO:0000256" key="3">
    <source>
        <dbReference type="ARBA" id="ARBA00022691"/>
    </source>
</evidence>
<evidence type="ECO:0000313" key="6">
    <source>
        <dbReference type="Proteomes" id="UP001141259"/>
    </source>
</evidence>
<reference evidence="5" key="1">
    <citation type="submission" date="2022-08" db="EMBL/GenBank/DDBJ databases">
        <authorList>
            <person name="Tistechok S."/>
            <person name="Samborskyy M."/>
            <person name="Roman I."/>
        </authorList>
    </citation>
    <scope>NUCLEOTIDE SEQUENCE</scope>
    <source>
        <strain evidence="5">DSM 103496</strain>
    </source>
</reference>
<evidence type="ECO:0000313" key="5">
    <source>
        <dbReference type="EMBL" id="MCS7475685.1"/>
    </source>
</evidence>
<keyword evidence="2" id="KW-0808">Transferase</keyword>
<name>A0A9X2VFM9_9PSEU</name>
<keyword evidence="3" id="KW-0949">S-adenosyl-L-methionine</keyword>
<dbReference type="Pfam" id="PF08241">
    <property type="entry name" value="Methyltransf_11"/>
    <property type="match status" value="1"/>
</dbReference>
<protein>
    <submittedName>
        <fullName evidence="5">Class I SAM-dependent methyltransferase</fullName>
    </submittedName>
</protein>
<dbReference type="GO" id="GO:0032259">
    <property type="term" value="P:methylation"/>
    <property type="evidence" value="ECO:0007669"/>
    <property type="project" value="UniProtKB-KW"/>
</dbReference>
<dbReference type="SUPFAM" id="SSF53335">
    <property type="entry name" value="S-adenosyl-L-methionine-dependent methyltransferases"/>
    <property type="match status" value="1"/>
</dbReference>
<dbReference type="AlphaFoldDB" id="A0A9X2VFM9"/>
<evidence type="ECO:0000256" key="2">
    <source>
        <dbReference type="ARBA" id="ARBA00022679"/>
    </source>
</evidence>
<dbReference type="PANTHER" id="PTHR43464">
    <property type="entry name" value="METHYLTRANSFERASE"/>
    <property type="match status" value="1"/>
</dbReference>
<keyword evidence="6" id="KW-1185">Reference proteome</keyword>
<dbReference type="InterPro" id="IPR029063">
    <property type="entry name" value="SAM-dependent_MTases_sf"/>
</dbReference>
<evidence type="ECO:0000259" key="4">
    <source>
        <dbReference type="Pfam" id="PF08241"/>
    </source>
</evidence>
<dbReference type="PANTHER" id="PTHR43464:SF19">
    <property type="entry name" value="UBIQUINONE BIOSYNTHESIS O-METHYLTRANSFERASE, MITOCHONDRIAL"/>
    <property type="match status" value="1"/>
</dbReference>
<evidence type="ECO:0000256" key="1">
    <source>
        <dbReference type="ARBA" id="ARBA00022603"/>
    </source>
</evidence>
<gene>
    <name evidence="5" type="ORF">NZH93_02380</name>
</gene>
<feature type="domain" description="Methyltransferase type 11" evidence="4">
    <location>
        <begin position="50"/>
        <end position="141"/>
    </location>
</feature>
<comment type="caution">
    <text evidence="5">The sequence shown here is derived from an EMBL/GenBank/DDBJ whole genome shotgun (WGS) entry which is preliminary data.</text>
</comment>
<dbReference type="InterPro" id="IPR013216">
    <property type="entry name" value="Methyltransf_11"/>
</dbReference>
<proteinExistence type="predicted"/>